<comment type="similarity">
    <text evidence="2">Belongs to the TspO/BZRP family.</text>
</comment>
<feature type="transmembrane region" description="Helical" evidence="6">
    <location>
        <begin position="100"/>
        <end position="121"/>
    </location>
</feature>
<dbReference type="AlphaFoldDB" id="A0A1Y2KWX2"/>
<dbReference type="Proteomes" id="UP000193391">
    <property type="component" value="Unassembled WGS sequence"/>
</dbReference>
<feature type="signal peptide" evidence="7">
    <location>
        <begin position="1"/>
        <end position="17"/>
    </location>
</feature>
<evidence type="ECO:0000256" key="3">
    <source>
        <dbReference type="ARBA" id="ARBA00022692"/>
    </source>
</evidence>
<dbReference type="CDD" id="cd15904">
    <property type="entry name" value="TSPO_MBR"/>
    <property type="match status" value="1"/>
</dbReference>
<keyword evidence="3 6" id="KW-0812">Transmembrane</keyword>
<keyword evidence="9" id="KW-1185">Reference proteome</keyword>
<sequence>MIAFLVLCLIISSAGGAATATSVSDWYPTLIKPFFNPPNWLFGPAWSLIYALIAISGWRVWCKVGLQANTGGRAVFTLYGAQLVLNLLWSFLFFGAQSPLAGLIDIVPLLMLIIANIVLFWPIDRLAGWLMVPYAVWVGYATMLNSAIWWLNR</sequence>
<proteinExistence type="inferred from homology"/>
<feature type="transmembrane region" description="Helical" evidence="6">
    <location>
        <begin position="40"/>
        <end position="62"/>
    </location>
</feature>
<name>A0A1Y2KWX2_9PROT</name>
<evidence type="ECO:0000313" key="9">
    <source>
        <dbReference type="Proteomes" id="UP000193391"/>
    </source>
</evidence>
<accession>A0A1Y2KWX2</accession>
<dbReference type="PANTHER" id="PTHR10057">
    <property type="entry name" value="PERIPHERAL-TYPE BENZODIAZEPINE RECEPTOR"/>
    <property type="match status" value="1"/>
</dbReference>
<keyword evidence="4 6" id="KW-1133">Transmembrane helix</keyword>
<gene>
    <name evidence="8" type="ORF">TMES_19095</name>
</gene>
<comment type="caution">
    <text evidence="8">The sequence shown here is derived from an EMBL/GenBank/DDBJ whole genome shotgun (WGS) entry which is preliminary data.</text>
</comment>
<feature type="chain" id="PRO_5011002873" evidence="7">
    <location>
        <begin position="18"/>
        <end position="153"/>
    </location>
</feature>
<dbReference type="InterPro" id="IPR038330">
    <property type="entry name" value="TspO/MBR-related_sf"/>
</dbReference>
<dbReference type="PANTHER" id="PTHR10057:SF0">
    <property type="entry name" value="TRANSLOCATOR PROTEIN"/>
    <property type="match status" value="1"/>
</dbReference>
<comment type="subcellular location">
    <subcellularLocation>
        <location evidence="1">Membrane</location>
        <topology evidence="1">Multi-pass membrane protein</topology>
    </subcellularLocation>
</comment>
<evidence type="ECO:0000256" key="5">
    <source>
        <dbReference type="ARBA" id="ARBA00023136"/>
    </source>
</evidence>
<evidence type="ECO:0000256" key="4">
    <source>
        <dbReference type="ARBA" id="ARBA00022989"/>
    </source>
</evidence>
<dbReference type="STRING" id="1293891.TMES_19095"/>
<reference evidence="8 9" key="1">
    <citation type="submission" date="2014-03" db="EMBL/GenBank/DDBJ databases">
        <title>The draft genome sequence of Thalassospira mesophila JCM 18969.</title>
        <authorList>
            <person name="Lai Q."/>
            <person name="Shao Z."/>
        </authorList>
    </citation>
    <scope>NUCLEOTIDE SEQUENCE [LARGE SCALE GENOMIC DNA]</scope>
    <source>
        <strain evidence="8 9">JCM 18969</strain>
    </source>
</reference>
<dbReference type="Gene3D" id="1.20.1260.100">
    <property type="entry name" value="TspO/MBR protein"/>
    <property type="match status" value="1"/>
</dbReference>
<evidence type="ECO:0000256" key="1">
    <source>
        <dbReference type="ARBA" id="ARBA00004141"/>
    </source>
</evidence>
<dbReference type="Pfam" id="PF03073">
    <property type="entry name" value="TspO_MBR"/>
    <property type="match status" value="1"/>
</dbReference>
<dbReference type="PIRSF" id="PIRSF005859">
    <property type="entry name" value="PBR"/>
    <property type="match status" value="1"/>
</dbReference>
<dbReference type="GO" id="GO:0016020">
    <property type="term" value="C:membrane"/>
    <property type="evidence" value="ECO:0007669"/>
    <property type="project" value="UniProtKB-SubCell"/>
</dbReference>
<dbReference type="FunFam" id="1.20.1260.100:FF:000001">
    <property type="entry name" value="translocator protein 2"/>
    <property type="match status" value="1"/>
</dbReference>
<protein>
    <submittedName>
        <fullName evidence="8">TspO</fullName>
    </submittedName>
</protein>
<evidence type="ECO:0000256" key="6">
    <source>
        <dbReference type="SAM" id="Phobius"/>
    </source>
</evidence>
<keyword evidence="5 6" id="KW-0472">Membrane</keyword>
<evidence type="ECO:0000256" key="7">
    <source>
        <dbReference type="SAM" id="SignalP"/>
    </source>
</evidence>
<keyword evidence="7" id="KW-0732">Signal</keyword>
<evidence type="ECO:0000256" key="2">
    <source>
        <dbReference type="ARBA" id="ARBA00007524"/>
    </source>
</evidence>
<evidence type="ECO:0000313" key="8">
    <source>
        <dbReference type="EMBL" id="OSQ36191.1"/>
    </source>
</evidence>
<dbReference type="EMBL" id="JFKA01000012">
    <property type="protein sequence ID" value="OSQ36191.1"/>
    <property type="molecule type" value="Genomic_DNA"/>
</dbReference>
<dbReference type="GO" id="GO:0033013">
    <property type="term" value="P:tetrapyrrole metabolic process"/>
    <property type="evidence" value="ECO:0007669"/>
    <property type="project" value="UniProtKB-ARBA"/>
</dbReference>
<feature type="transmembrane region" description="Helical" evidence="6">
    <location>
        <begin position="74"/>
        <end position="94"/>
    </location>
</feature>
<dbReference type="InterPro" id="IPR004307">
    <property type="entry name" value="TspO_MBR"/>
</dbReference>
<feature type="transmembrane region" description="Helical" evidence="6">
    <location>
        <begin position="128"/>
        <end position="151"/>
    </location>
</feature>
<organism evidence="8 9">
    <name type="scientific">Thalassospira mesophila</name>
    <dbReference type="NCBI Taxonomy" id="1293891"/>
    <lineage>
        <taxon>Bacteria</taxon>
        <taxon>Pseudomonadati</taxon>
        <taxon>Pseudomonadota</taxon>
        <taxon>Alphaproteobacteria</taxon>
        <taxon>Rhodospirillales</taxon>
        <taxon>Thalassospiraceae</taxon>
        <taxon>Thalassospira</taxon>
    </lineage>
</organism>